<keyword evidence="3" id="KW-1185">Reference proteome</keyword>
<evidence type="ECO:0000313" key="1">
    <source>
        <dbReference type="EMBL" id="KAG0125555.1"/>
    </source>
</evidence>
<comment type="caution">
    <text evidence="1">The sequence shown here is derived from an EMBL/GenBank/DDBJ whole genome shotgun (WGS) entry which is preliminary data.</text>
</comment>
<reference evidence="2 3" key="2">
    <citation type="journal article" date="2021" name="J. Hered.">
        <title>Feather Gene Expression Elucidates the Developmental Basis of Plumage Iridescence in African Starlings.</title>
        <authorList>
            <person name="Rubenstein D.R."/>
            <person name="Corvelo A."/>
            <person name="MacManes M.D."/>
            <person name="Maia R."/>
            <person name="Narzisi G."/>
            <person name="Rousaki A."/>
            <person name="Vandenabeele P."/>
            <person name="Shawkey M.D."/>
            <person name="Solomon J."/>
        </authorList>
    </citation>
    <scope>NUCLEOTIDE SEQUENCE [LARGE SCALE GENOMIC DNA]</scope>
    <source>
        <strain evidence="2">SS15</strain>
    </source>
</reference>
<dbReference type="AlphaFoldDB" id="A0A835TZE8"/>
<dbReference type="EMBL" id="JADDUC010000020">
    <property type="protein sequence ID" value="KAG0125555.1"/>
    <property type="molecule type" value="Genomic_DNA"/>
</dbReference>
<evidence type="ECO:0000313" key="2">
    <source>
        <dbReference type="EMBL" id="KAI1240612.1"/>
    </source>
</evidence>
<protein>
    <submittedName>
        <fullName evidence="1">Uncharacterized protein</fullName>
    </submittedName>
</protein>
<gene>
    <name evidence="2" type="ORF">IHE44_0009043</name>
    <name evidence="1" type="ORF">IHE44_004929</name>
</gene>
<sequence length="444" mass="49732">MSGYQYGNILELTAAGTALTVSVRFFFKNTLFNNLQESSVVPQLILGIFSQFHRQLSESMSVYFGTIMAKHSFYRFGTYSYAKSTAPLTKREGFNSGFFRKYCALGEKKRIIKQREQVQLTAYYSMPYIFRTNDESHARFMRNLSSLCIFGVFIVVAEQIIQPYNKNNHGKYRGDYRKVIDFDFQCYNYCSKAFCLVHLVLKNLIYSFNSVLVLPEDLTKTCSFFVKGSPVLLGICSLDTTCLTENMMLNACEINYEMNADVLQHAAPHIHMTNGKALQASASAIKTSTIPVIKRQRQNWLDASDDGFFIATEETRKCPSPLPGMQTPHPDQGESRAVSGFASRPNCLCRAGLHVNTVLSPSIAAHSHFGEEAEFFHKWGRATLVLMALGAPARALPSLQRSFIRGNPSPCLKTQTENLPEPKPELRAVGALPLPPLSPMCALI</sequence>
<dbReference type="OrthoDB" id="2193595at2759"/>
<dbReference type="Proteomes" id="UP000618051">
    <property type="component" value="Unassembled WGS sequence"/>
</dbReference>
<dbReference type="EMBL" id="JADDUC020000003">
    <property type="protein sequence ID" value="KAI1240612.1"/>
    <property type="molecule type" value="Genomic_DNA"/>
</dbReference>
<evidence type="ECO:0000313" key="3">
    <source>
        <dbReference type="Proteomes" id="UP000618051"/>
    </source>
</evidence>
<organism evidence="1">
    <name type="scientific">Lamprotornis superbus</name>
    <dbReference type="NCBI Taxonomy" id="245042"/>
    <lineage>
        <taxon>Eukaryota</taxon>
        <taxon>Metazoa</taxon>
        <taxon>Chordata</taxon>
        <taxon>Craniata</taxon>
        <taxon>Vertebrata</taxon>
        <taxon>Euteleostomi</taxon>
        <taxon>Archelosauria</taxon>
        <taxon>Archosauria</taxon>
        <taxon>Dinosauria</taxon>
        <taxon>Saurischia</taxon>
        <taxon>Theropoda</taxon>
        <taxon>Coelurosauria</taxon>
        <taxon>Aves</taxon>
        <taxon>Neognathae</taxon>
        <taxon>Neoaves</taxon>
        <taxon>Telluraves</taxon>
        <taxon>Australaves</taxon>
        <taxon>Passeriformes</taxon>
        <taxon>Sturnidae</taxon>
        <taxon>Lamprotornis</taxon>
    </lineage>
</organism>
<reference evidence="1" key="1">
    <citation type="submission" date="2020-10" db="EMBL/GenBank/DDBJ databases">
        <title>Feather gene expression reveals the developmental basis of iridescence in African starlings.</title>
        <authorList>
            <person name="Rubenstein D.R."/>
        </authorList>
    </citation>
    <scope>NUCLEOTIDE SEQUENCE</scope>
    <source>
        <strain evidence="1">SS15</strain>
        <tissue evidence="1">Liver</tissue>
    </source>
</reference>
<reference evidence="2" key="3">
    <citation type="submission" date="2022-01" db="EMBL/GenBank/DDBJ databases">
        <authorList>
            <person name="Rubenstein D.R."/>
        </authorList>
    </citation>
    <scope>NUCLEOTIDE SEQUENCE</scope>
    <source>
        <strain evidence="2">SS15</strain>
        <tissue evidence="2">Liver</tissue>
    </source>
</reference>
<accession>A0A835TZE8</accession>
<proteinExistence type="predicted"/>
<name>A0A835TZE8_9PASS</name>